<protein>
    <submittedName>
        <fullName evidence="1">Uncharacterized protein</fullName>
    </submittedName>
</protein>
<dbReference type="EMBL" id="AGNK02004036">
    <property type="status" value="NOT_ANNOTATED_CDS"/>
    <property type="molecule type" value="Genomic_DNA"/>
</dbReference>
<organism evidence="1 2">
    <name type="scientific">Setaria italica</name>
    <name type="common">Foxtail millet</name>
    <name type="synonym">Panicum italicum</name>
    <dbReference type="NCBI Taxonomy" id="4555"/>
    <lineage>
        <taxon>Eukaryota</taxon>
        <taxon>Viridiplantae</taxon>
        <taxon>Streptophyta</taxon>
        <taxon>Embryophyta</taxon>
        <taxon>Tracheophyta</taxon>
        <taxon>Spermatophyta</taxon>
        <taxon>Magnoliopsida</taxon>
        <taxon>Liliopsida</taxon>
        <taxon>Poales</taxon>
        <taxon>Poaceae</taxon>
        <taxon>PACMAD clade</taxon>
        <taxon>Panicoideae</taxon>
        <taxon>Panicodae</taxon>
        <taxon>Paniceae</taxon>
        <taxon>Cenchrinae</taxon>
        <taxon>Setaria</taxon>
    </lineage>
</organism>
<accession>K3YD22</accession>
<evidence type="ECO:0000313" key="1">
    <source>
        <dbReference type="EnsemblPlants" id="KQK96093"/>
    </source>
</evidence>
<dbReference type="EnsemblPlants" id="KQK96093">
    <property type="protein sequence ID" value="KQK96093"/>
    <property type="gene ID" value="SETIT_012125mg"/>
</dbReference>
<dbReference type="HOGENOM" id="CLU_1771285_0_0_1"/>
<proteinExistence type="predicted"/>
<name>K3YD22_SETIT</name>
<sequence length="147" mass="16383">MKNPNEHEFGHERVKTAQQRVITYSGRGWDGVSVLAPSPLRAPPVILAYHMDFGPPPKLCALWDKIPQNFWVGGMPHGYSRGSWCALRVPEKTMFGRTNNVGFDPFSSQRLVLKLAPVCRGGRATWLILPVVICLSQRLSHACASMN</sequence>
<reference evidence="1" key="2">
    <citation type="submission" date="2018-08" db="UniProtKB">
        <authorList>
            <consortium name="EnsemblPlants"/>
        </authorList>
    </citation>
    <scope>IDENTIFICATION</scope>
    <source>
        <strain evidence="1">Yugu1</strain>
    </source>
</reference>
<dbReference type="Gramene" id="KQK96093">
    <property type="protein sequence ID" value="KQK96093"/>
    <property type="gene ID" value="SETIT_012125mg"/>
</dbReference>
<dbReference type="InParanoid" id="K3YD22"/>
<reference evidence="2" key="1">
    <citation type="journal article" date="2012" name="Nat. Biotechnol.">
        <title>Reference genome sequence of the model plant Setaria.</title>
        <authorList>
            <person name="Bennetzen J.L."/>
            <person name="Schmutz J."/>
            <person name="Wang H."/>
            <person name="Percifield R."/>
            <person name="Hawkins J."/>
            <person name="Pontaroli A.C."/>
            <person name="Estep M."/>
            <person name="Feng L."/>
            <person name="Vaughn J.N."/>
            <person name="Grimwood J."/>
            <person name="Jenkins J."/>
            <person name="Barry K."/>
            <person name="Lindquist E."/>
            <person name="Hellsten U."/>
            <person name="Deshpande S."/>
            <person name="Wang X."/>
            <person name="Wu X."/>
            <person name="Mitros T."/>
            <person name="Triplett J."/>
            <person name="Yang X."/>
            <person name="Ye C.Y."/>
            <person name="Mauro-Herrera M."/>
            <person name="Wang L."/>
            <person name="Li P."/>
            <person name="Sharma M."/>
            <person name="Sharma R."/>
            <person name="Ronald P.C."/>
            <person name="Panaud O."/>
            <person name="Kellogg E.A."/>
            <person name="Brutnell T.P."/>
            <person name="Doust A.N."/>
            <person name="Tuskan G.A."/>
            <person name="Rokhsar D."/>
            <person name="Devos K.M."/>
        </authorList>
    </citation>
    <scope>NUCLEOTIDE SEQUENCE [LARGE SCALE GENOMIC DNA]</scope>
    <source>
        <strain evidence="2">cv. Yugu1</strain>
    </source>
</reference>
<dbReference type="Proteomes" id="UP000004995">
    <property type="component" value="Unassembled WGS sequence"/>
</dbReference>
<dbReference type="AlphaFoldDB" id="K3YD22"/>
<evidence type="ECO:0000313" key="2">
    <source>
        <dbReference type="Proteomes" id="UP000004995"/>
    </source>
</evidence>
<keyword evidence="2" id="KW-1185">Reference proteome</keyword>